<dbReference type="InterPro" id="IPR026592">
    <property type="entry name" value="BamE"/>
</dbReference>
<dbReference type="GO" id="GO:0043165">
    <property type="term" value="P:Gram-negative-bacterium-type cell outer membrane assembly"/>
    <property type="evidence" value="ECO:0007669"/>
    <property type="project" value="TreeGrafter"/>
</dbReference>
<evidence type="ECO:0000313" key="6">
    <source>
        <dbReference type="EMBL" id="QJE72677.1"/>
    </source>
</evidence>
<feature type="region of interest" description="Disordered" evidence="4">
    <location>
        <begin position="135"/>
        <end position="158"/>
    </location>
</feature>
<name>A0A858R5L8_9PROT</name>
<dbReference type="Pfam" id="PF04355">
    <property type="entry name" value="BamE"/>
    <property type="match status" value="1"/>
</dbReference>
<dbReference type="InterPro" id="IPR037873">
    <property type="entry name" value="BamE-like"/>
</dbReference>
<proteinExistence type="predicted"/>
<reference evidence="6" key="1">
    <citation type="submission" date="2020-04" db="EMBL/GenBank/DDBJ databases">
        <title>A desert anoxygenic phototrophic bacterium fixes CO2 using RubisCO under aerobic conditions.</title>
        <authorList>
            <person name="Tang K."/>
        </authorList>
    </citation>
    <scope>NUCLEOTIDE SEQUENCE [LARGE SCALE GENOMIC DNA]</scope>
    <source>
        <strain evidence="6">MIMtkB3</strain>
    </source>
</reference>
<dbReference type="PANTHER" id="PTHR37482:SF1">
    <property type="entry name" value="OUTER MEMBRANE PROTEIN ASSEMBLY FACTOR BAME"/>
    <property type="match status" value="1"/>
</dbReference>
<dbReference type="InterPro" id="IPR007450">
    <property type="entry name" value="BamE_dom"/>
</dbReference>
<dbReference type="Proteomes" id="UP000501891">
    <property type="component" value="Chromosome"/>
</dbReference>
<evidence type="ECO:0000259" key="5">
    <source>
        <dbReference type="Pfam" id="PF04355"/>
    </source>
</evidence>
<gene>
    <name evidence="6" type="ORF">HHL28_05800</name>
</gene>
<dbReference type="GO" id="GO:0051205">
    <property type="term" value="P:protein insertion into membrane"/>
    <property type="evidence" value="ECO:0007669"/>
    <property type="project" value="TreeGrafter"/>
</dbReference>
<keyword evidence="3" id="KW-0998">Cell outer membrane</keyword>
<evidence type="ECO:0000256" key="3">
    <source>
        <dbReference type="ARBA" id="ARBA00023237"/>
    </source>
</evidence>
<evidence type="ECO:0000256" key="2">
    <source>
        <dbReference type="ARBA" id="ARBA00023136"/>
    </source>
</evidence>
<dbReference type="EMBL" id="CP051775">
    <property type="protein sequence ID" value="QJE72677.1"/>
    <property type="molecule type" value="Genomic_DNA"/>
</dbReference>
<feature type="domain" description="Outer membrane protein assembly factor BamE" evidence="5">
    <location>
        <begin position="30"/>
        <end position="105"/>
    </location>
</feature>
<keyword evidence="2" id="KW-0472">Membrane</keyword>
<dbReference type="Gene3D" id="3.30.1450.10">
    <property type="match status" value="1"/>
</dbReference>
<dbReference type="GO" id="GO:0030674">
    <property type="term" value="F:protein-macromolecule adaptor activity"/>
    <property type="evidence" value="ECO:0007669"/>
    <property type="project" value="TreeGrafter"/>
</dbReference>
<dbReference type="PROSITE" id="PS51257">
    <property type="entry name" value="PROKAR_LIPOPROTEIN"/>
    <property type="match status" value="1"/>
</dbReference>
<dbReference type="GO" id="GO:1990063">
    <property type="term" value="C:Bam protein complex"/>
    <property type="evidence" value="ECO:0007669"/>
    <property type="project" value="TreeGrafter"/>
</dbReference>
<accession>A0A858R5L8</accession>
<evidence type="ECO:0000256" key="1">
    <source>
        <dbReference type="ARBA" id="ARBA00022729"/>
    </source>
</evidence>
<keyword evidence="7" id="KW-1185">Reference proteome</keyword>
<dbReference type="KEGG" id="acru:HHL28_05800"/>
<protein>
    <submittedName>
        <fullName evidence="6">Outer membrane protein assembly factor BamE</fullName>
    </submittedName>
</protein>
<keyword evidence="1" id="KW-0732">Signal</keyword>
<organism evidence="6 7">
    <name type="scientific">Aerophototrophica crusticola</name>
    <dbReference type="NCBI Taxonomy" id="1709002"/>
    <lineage>
        <taxon>Bacteria</taxon>
        <taxon>Pseudomonadati</taxon>
        <taxon>Pseudomonadota</taxon>
        <taxon>Alphaproteobacteria</taxon>
        <taxon>Rhodospirillales</taxon>
        <taxon>Rhodospirillaceae</taxon>
        <taxon>Aerophototrophica</taxon>
    </lineage>
</organism>
<evidence type="ECO:0000256" key="4">
    <source>
        <dbReference type="SAM" id="MobiDB-lite"/>
    </source>
</evidence>
<evidence type="ECO:0000313" key="7">
    <source>
        <dbReference type="Proteomes" id="UP000501891"/>
    </source>
</evidence>
<feature type="compositionally biased region" description="Basic residues" evidence="4">
    <location>
        <begin position="144"/>
        <end position="158"/>
    </location>
</feature>
<dbReference type="AlphaFoldDB" id="A0A858R5L8"/>
<sequence>MRKINAPLLLTAGLLGLGLVGCTPIVATRGNMVEPERLAKVQPGVTTREQVQYTLGSPTATGTLDPNTWYYIGRRTEQTAFFAPDLAEQRVYRVRFDDAGMVKAVDEMGREQARAIDPEESTTPTMGRDVGILEQVLGTLGGPTKKKKDDKKKGRGGG</sequence>
<dbReference type="PANTHER" id="PTHR37482">
    <property type="entry name" value="OUTER MEMBRANE PROTEIN ASSEMBLY FACTOR BAME"/>
    <property type="match status" value="1"/>
</dbReference>